<protein>
    <submittedName>
        <fullName evidence="1">Uncharacterized protein</fullName>
    </submittedName>
</protein>
<evidence type="ECO:0000313" key="1">
    <source>
        <dbReference type="EMBL" id="JAI00845.1"/>
    </source>
</evidence>
<dbReference type="AlphaFoldDB" id="A0A0E9XDZ0"/>
<name>A0A0E9XDZ0_ANGAN</name>
<organism evidence="1">
    <name type="scientific">Anguilla anguilla</name>
    <name type="common">European freshwater eel</name>
    <name type="synonym">Muraena anguilla</name>
    <dbReference type="NCBI Taxonomy" id="7936"/>
    <lineage>
        <taxon>Eukaryota</taxon>
        <taxon>Metazoa</taxon>
        <taxon>Chordata</taxon>
        <taxon>Craniata</taxon>
        <taxon>Vertebrata</taxon>
        <taxon>Euteleostomi</taxon>
        <taxon>Actinopterygii</taxon>
        <taxon>Neopterygii</taxon>
        <taxon>Teleostei</taxon>
        <taxon>Anguilliformes</taxon>
        <taxon>Anguillidae</taxon>
        <taxon>Anguilla</taxon>
    </lineage>
</organism>
<proteinExistence type="predicted"/>
<reference evidence="1" key="2">
    <citation type="journal article" date="2015" name="Fish Shellfish Immunol.">
        <title>Early steps in the European eel (Anguilla anguilla)-Vibrio vulnificus interaction in the gills: Role of the RtxA13 toxin.</title>
        <authorList>
            <person name="Callol A."/>
            <person name="Pajuelo D."/>
            <person name="Ebbesson L."/>
            <person name="Teles M."/>
            <person name="MacKenzie S."/>
            <person name="Amaro C."/>
        </authorList>
    </citation>
    <scope>NUCLEOTIDE SEQUENCE</scope>
</reference>
<sequence>MVVSKSKTGFNMPLGSLYQVHDSIRKLHFDIYSNKTFTLMKKKQSLPLIHVHN</sequence>
<accession>A0A0E9XDZ0</accession>
<reference evidence="1" key="1">
    <citation type="submission" date="2014-11" db="EMBL/GenBank/DDBJ databases">
        <authorList>
            <person name="Amaro Gonzalez C."/>
        </authorList>
    </citation>
    <scope>NUCLEOTIDE SEQUENCE</scope>
</reference>
<dbReference type="EMBL" id="GBXM01007733">
    <property type="protein sequence ID" value="JAI00845.1"/>
    <property type="molecule type" value="Transcribed_RNA"/>
</dbReference>